<dbReference type="PROSITE" id="PS51399">
    <property type="entry name" value="SEP"/>
    <property type="match status" value="1"/>
</dbReference>
<dbReference type="Pfam" id="PF00789">
    <property type="entry name" value="UBX"/>
    <property type="match status" value="1"/>
</dbReference>
<sequence length="505" mass="54810">MLQIVGGEYSIIGRRSPVEGFASDEAGELSRFASYVSLSEGKVVCDSDRSFADIAKLTTCGRDCVKMLSEQQALKFFHPIVKSHATQMDYAGRLQLPALFDDRMRFQDMIAQFSAITGVNPSLATTALQATGWDLDQAVSLYFEERASNPLGAADEEVAAAAEQSNRPAAGPATSSTGRRQPAGRPQQMSFSDLQRSDQDDDDEEEKGQDLFTGGEKSGLAVQNPDQPPNHFRNIMQQARQNRPRPPAHGAEDEEEEEEEARPSNFTGRAQTLGGDDAPSRIVSDPSASTAASSARNLPRVTRTLHLWQDGVSVDDGPLFRFDDPANATILQDINQGRAPRTLLDVQPGQEVDLNLDPHKGENYVAPKKQFKPFSGQGQRLGSPTPGLPSTAGATTTQPSTQSTSVAPSQSTTSSAAPQIEVDSSQPTLQMQIRLGSGARLSSRFNTTHTIGDIYDFVDRASTESVSRPYALQTTFPTTEFNDRARVLGDITDFKRGGVLVQKWK</sequence>
<dbReference type="PANTHER" id="PTHR23333:SF20">
    <property type="entry name" value="NSFL1 COFACTOR P47"/>
    <property type="match status" value="1"/>
</dbReference>
<dbReference type="InterPro" id="IPR009060">
    <property type="entry name" value="UBA-like_sf"/>
</dbReference>
<dbReference type="Gene3D" id="3.30.420.210">
    <property type="entry name" value="SEP domain"/>
    <property type="match status" value="1"/>
</dbReference>
<reference evidence="5" key="2">
    <citation type="submission" date="2020-04" db="EMBL/GenBank/DDBJ databases">
        <authorList>
            <consortium name="NCBI Genome Project"/>
        </authorList>
    </citation>
    <scope>NUCLEOTIDE SEQUENCE</scope>
    <source>
        <strain evidence="5">CBS 342.82</strain>
    </source>
</reference>
<dbReference type="InterPro" id="IPR012989">
    <property type="entry name" value="SEP_domain"/>
</dbReference>
<dbReference type="GO" id="GO:0007030">
    <property type="term" value="P:Golgi organization"/>
    <property type="evidence" value="ECO:0007669"/>
    <property type="project" value="TreeGrafter"/>
</dbReference>
<dbReference type="InterPro" id="IPR036241">
    <property type="entry name" value="NSFL1C_SEP_dom_sf"/>
</dbReference>
<dbReference type="Pfam" id="PF14555">
    <property type="entry name" value="UBA_4"/>
    <property type="match status" value="1"/>
</dbReference>
<dbReference type="Gene3D" id="3.10.20.90">
    <property type="entry name" value="Phosphatidylinositol 3-kinase Catalytic Subunit, Chain A, domain 1"/>
    <property type="match status" value="1"/>
</dbReference>
<dbReference type="GO" id="GO:0031468">
    <property type="term" value="P:nuclear membrane reassembly"/>
    <property type="evidence" value="ECO:0007669"/>
    <property type="project" value="TreeGrafter"/>
</dbReference>
<feature type="compositionally biased region" description="Low complexity" evidence="1">
    <location>
        <begin position="389"/>
        <end position="419"/>
    </location>
</feature>
<reference evidence="5" key="3">
    <citation type="submission" date="2025-08" db="UniProtKB">
        <authorList>
            <consortium name="RefSeq"/>
        </authorList>
    </citation>
    <scope>IDENTIFICATION</scope>
    <source>
        <strain evidence="5">CBS 342.82</strain>
    </source>
</reference>
<dbReference type="CDD" id="cd14348">
    <property type="entry name" value="UBA_p47"/>
    <property type="match status" value="1"/>
</dbReference>
<dbReference type="GO" id="GO:0000045">
    <property type="term" value="P:autophagosome assembly"/>
    <property type="evidence" value="ECO:0007669"/>
    <property type="project" value="TreeGrafter"/>
</dbReference>
<dbReference type="GO" id="GO:0005634">
    <property type="term" value="C:nucleus"/>
    <property type="evidence" value="ECO:0007669"/>
    <property type="project" value="TreeGrafter"/>
</dbReference>
<feature type="domain" description="UBX" evidence="2">
    <location>
        <begin position="424"/>
        <end position="477"/>
    </location>
</feature>
<evidence type="ECO:0000259" key="3">
    <source>
        <dbReference type="PROSITE" id="PS51399"/>
    </source>
</evidence>
<dbReference type="PANTHER" id="PTHR23333">
    <property type="entry name" value="UBX DOMAIN CONTAINING PROTEIN"/>
    <property type="match status" value="1"/>
</dbReference>
<dbReference type="RefSeq" id="XP_033459870.1">
    <property type="nucleotide sequence ID" value="XM_033603137.1"/>
</dbReference>
<dbReference type="InterPro" id="IPR029071">
    <property type="entry name" value="Ubiquitin-like_domsf"/>
</dbReference>
<organism evidence="5">
    <name type="scientific">Dissoconium aciculare CBS 342.82</name>
    <dbReference type="NCBI Taxonomy" id="1314786"/>
    <lineage>
        <taxon>Eukaryota</taxon>
        <taxon>Fungi</taxon>
        <taxon>Dikarya</taxon>
        <taxon>Ascomycota</taxon>
        <taxon>Pezizomycotina</taxon>
        <taxon>Dothideomycetes</taxon>
        <taxon>Dothideomycetidae</taxon>
        <taxon>Mycosphaerellales</taxon>
        <taxon>Dissoconiaceae</taxon>
        <taxon>Dissoconium</taxon>
    </lineage>
</organism>
<dbReference type="SUPFAM" id="SSF54236">
    <property type="entry name" value="Ubiquitin-like"/>
    <property type="match status" value="1"/>
</dbReference>
<dbReference type="GO" id="GO:0061025">
    <property type="term" value="P:membrane fusion"/>
    <property type="evidence" value="ECO:0007669"/>
    <property type="project" value="TreeGrafter"/>
</dbReference>
<dbReference type="SMART" id="SM00166">
    <property type="entry name" value="UBX"/>
    <property type="match status" value="1"/>
</dbReference>
<accession>A0A6J3M5M5</accession>
<feature type="region of interest" description="Disordered" evidence="1">
    <location>
        <begin position="370"/>
        <end position="427"/>
    </location>
</feature>
<dbReference type="OrthoDB" id="25887at2759"/>
<feature type="region of interest" description="Disordered" evidence="1">
    <location>
        <begin position="157"/>
        <end position="296"/>
    </location>
</feature>
<name>A0A6J3M5M5_9PEZI</name>
<dbReference type="GO" id="GO:0043130">
    <property type="term" value="F:ubiquitin binding"/>
    <property type="evidence" value="ECO:0007669"/>
    <property type="project" value="TreeGrafter"/>
</dbReference>
<dbReference type="GeneID" id="54360937"/>
<evidence type="ECO:0000313" key="4">
    <source>
        <dbReference type="Proteomes" id="UP000504637"/>
    </source>
</evidence>
<dbReference type="InterPro" id="IPR001012">
    <property type="entry name" value="UBX_dom"/>
</dbReference>
<dbReference type="SUPFAM" id="SSF46934">
    <property type="entry name" value="UBA-like"/>
    <property type="match status" value="1"/>
</dbReference>
<feature type="domain" description="SEP" evidence="3">
    <location>
        <begin position="300"/>
        <end position="365"/>
    </location>
</feature>
<protein>
    <submittedName>
        <fullName evidence="5">SEP-domain-containing protein</fullName>
    </submittedName>
</protein>
<evidence type="ECO:0000313" key="5">
    <source>
        <dbReference type="RefSeq" id="XP_033459870.1"/>
    </source>
</evidence>
<dbReference type="SMART" id="SM00553">
    <property type="entry name" value="SEP"/>
    <property type="match status" value="1"/>
</dbReference>
<proteinExistence type="predicted"/>
<evidence type="ECO:0000259" key="2">
    <source>
        <dbReference type="PROSITE" id="PS50033"/>
    </source>
</evidence>
<dbReference type="GO" id="GO:0005829">
    <property type="term" value="C:cytosol"/>
    <property type="evidence" value="ECO:0007669"/>
    <property type="project" value="TreeGrafter"/>
</dbReference>
<dbReference type="Proteomes" id="UP000504637">
    <property type="component" value="Unplaced"/>
</dbReference>
<gene>
    <name evidence="5" type="ORF">K489DRAFT_370451</name>
</gene>
<keyword evidence="4" id="KW-1185">Reference proteome</keyword>
<dbReference type="FunFam" id="3.30.420.210:FF:000002">
    <property type="entry name" value="UBX domain-containing protein 1"/>
    <property type="match status" value="1"/>
</dbReference>
<dbReference type="AlphaFoldDB" id="A0A6J3M5M5"/>
<dbReference type="SUPFAM" id="SSF102848">
    <property type="entry name" value="NSFL1 (p97 ATPase) cofactor p47, SEP domain"/>
    <property type="match status" value="1"/>
</dbReference>
<dbReference type="PROSITE" id="PS50033">
    <property type="entry name" value="UBX"/>
    <property type="match status" value="1"/>
</dbReference>
<dbReference type="GO" id="GO:0043161">
    <property type="term" value="P:proteasome-mediated ubiquitin-dependent protein catabolic process"/>
    <property type="evidence" value="ECO:0007669"/>
    <property type="project" value="TreeGrafter"/>
</dbReference>
<dbReference type="Gene3D" id="1.10.8.10">
    <property type="entry name" value="DNA helicase RuvA subunit, C-terminal domain"/>
    <property type="match status" value="1"/>
</dbReference>
<dbReference type="Pfam" id="PF08059">
    <property type="entry name" value="SEP"/>
    <property type="match status" value="1"/>
</dbReference>
<evidence type="ECO:0000256" key="1">
    <source>
        <dbReference type="SAM" id="MobiDB-lite"/>
    </source>
</evidence>
<reference evidence="5" key="1">
    <citation type="submission" date="2020-01" db="EMBL/GenBank/DDBJ databases">
        <authorList>
            <consortium name="DOE Joint Genome Institute"/>
            <person name="Haridas S."/>
            <person name="Albert R."/>
            <person name="Binder M."/>
            <person name="Bloem J."/>
            <person name="Labutti K."/>
            <person name="Salamov A."/>
            <person name="Andreopoulos B."/>
            <person name="Baker S.E."/>
            <person name="Barry K."/>
            <person name="Bills G."/>
            <person name="Bluhm B.H."/>
            <person name="Cannon C."/>
            <person name="Castanera R."/>
            <person name="Culley D.E."/>
            <person name="Daum C."/>
            <person name="Ezra D."/>
            <person name="Gonzalez J.B."/>
            <person name="Henrissat B."/>
            <person name="Kuo A."/>
            <person name="Liang C."/>
            <person name="Lipzen A."/>
            <person name="Lutzoni F."/>
            <person name="Magnuson J."/>
            <person name="Mondo S."/>
            <person name="Nolan M."/>
            <person name="Ohm R."/>
            <person name="Pangilinan J."/>
            <person name="Park H.-J."/>
            <person name="Ramirez L."/>
            <person name="Alfaro M."/>
            <person name="Sun H."/>
            <person name="Tritt A."/>
            <person name="Yoshinaga Y."/>
            <person name="Zwiers L.-H."/>
            <person name="Turgeon B.G."/>
            <person name="Goodwin S.B."/>
            <person name="Spatafora J.W."/>
            <person name="Crous P.W."/>
            <person name="Grigoriev I.V."/>
        </authorList>
    </citation>
    <scope>NUCLEOTIDE SEQUENCE</scope>
    <source>
        <strain evidence="5">CBS 342.82</strain>
    </source>
</reference>